<accession>A0A2P5HLB1</accession>
<evidence type="ECO:0000313" key="3">
    <source>
        <dbReference type="Proteomes" id="UP000094444"/>
    </source>
</evidence>
<organism evidence="2 3">
    <name type="scientific">Diaporthe helianthi</name>
    <dbReference type="NCBI Taxonomy" id="158607"/>
    <lineage>
        <taxon>Eukaryota</taxon>
        <taxon>Fungi</taxon>
        <taxon>Dikarya</taxon>
        <taxon>Ascomycota</taxon>
        <taxon>Pezizomycotina</taxon>
        <taxon>Sordariomycetes</taxon>
        <taxon>Sordariomycetidae</taxon>
        <taxon>Diaporthales</taxon>
        <taxon>Diaporthaceae</taxon>
        <taxon>Diaporthe</taxon>
    </lineage>
</organism>
<reference evidence="2" key="1">
    <citation type="submission" date="2017-09" db="EMBL/GenBank/DDBJ databases">
        <title>Polyketide synthases of a Diaporthe helianthi virulent isolate.</title>
        <authorList>
            <person name="Baroncelli R."/>
        </authorList>
    </citation>
    <scope>NUCLEOTIDE SEQUENCE [LARGE SCALE GENOMIC DNA]</scope>
    <source>
        <strain evidence="2">7/96</strain>
    </source>
</reference>
<dbReference type="Proteomes" id="UP000094444">
    <property type="component" value="Unassembled WGS sequence"/>
</dbReference>
<dbReference type="EMBL" id="MAVT02001405">
    <property type="protein sequence ID" value="POS71021.1"/>
    <property type="molecule type" value="Genomic_DNA"/>
</dbReference>
<dbReference type="AlphaFoldDB" id="A0A2P5HLB1"/>
<protein>
    <submittedName>
        <fullName evidence="2">Uncharacterized protein</fullName>
    </submittedName>
</protein>
<sequence>MLDSIAVKAAATEPKEIPESNKTPRPVVARRERLLAVCVEPFSKGSRGFVHAGLPRAAAIPGPGIGR</sequence>
<evidence type="ECO:0000256" key="1">
    <source>
        <dbReference type="SAM" id="MobiDB-lite"/>
    </source>
</evidence>
<proteinExistence type="predicted"/>
<gene>
    <name evidence="2" type="ORF">DHEL01_v210585</name>
</gene>
<feature type="region of interest" description="Disordered" evidence="1">
    <location>
        <begin position="1"/>
        <end position="25"/>
    </location>
</feature>
<evidence type="ECO:0000313" key="2">
    <source>
        <dbReference type="EMBL" id="POS71021.1"/>
    </source>
</evidence>
<comment type="caution">
    <text evidence="2">The sequence shown here is derived from an EMBL/GenBank/DDBJ whole genome shotgun (WGS) entry which is preliminary data.</text>
</comment>
<dbReference type="OrthoDB" id="294702at2759"/>
<name>A0A2P5HLB1_DIAHE</name>
<dbReference type="InParanoid" id="A0A2P5HLB1"/>
<keyword evidence="3" id="KW-1185">Reference proteome</keyword>